<dbReference type="InterPro" id="IPR011701">
    <property type="entry name" value="MFS"/>
</dbReference>
<gene>
    <name evidence="6" type="ORF">NVS88_08605</name>
</gene>
<dbReference type="InterPro" id="IPR036259">
    <property type="entry name" value="MFS_trans_sf"/>
</dbReference>
<sequence>MRGTIAGARPRVTARGAVSIVFAVHATLFASWAAHIPSVEGRLHIDDQTLGLALVGGPIGAICSVAVVGWALRCWGSRVVVRWTLLGYCVTGPLIGLADRAVLLFGALALWGAFQGALDVAMNTQGTTVEWSLRRPVLPGLHACWSLGAFLGSGLGLAGVWIGVSLAWQFVVLGAVVALLGVGLSPRLLDDPARPAPDAASDTWPEPTRTRSDLRAALRNPVVVALGLISVASAWCEGAAESWSAVYLRDSLHASPAGLGFVAFSLGMLLVRTVGNRLLVRYPATRVLPVVAAVATAGMAAALIAGGLVAAVVGFGCLGVGIGLVVPTTYSASARVPGVSAGTAIAVVSAIAWAGSLGGAPLIGRLSDTWSLPTALTLVPVLTVVIAVAARVVRIGGRYDSR</sequence>
<evidence type="ECO:0000256" key="5">
    <source>
        <dbReference type="SAM" id="Phobius"/>
    </source>
</evidence>
<dbReference type="RefSeq" id="WP_332519653.1">
    <property type="nucleotide sequence ID" value="NZ_JANRHA010000004.1"/>
</dbReference>
<dbReference type="Gene3D" id="1.20.1250.20">
    <property type="entry name" value="MFS general substrate transporter like domains"/>
    <property type="match status" value="1"/>
</dbReference>
<keyword evidence="7" id="KW-1185">Reference proteome</keyword>
<feature type="transmembrane region" description="Helical" evidence="5">
    <location>
        <begin position="79"/>
        <end position="96"/>
    </location>
</feature>
<evidence type="ECO:0000256" key="4">
    <source>
        <dbReference type="ARBA" id="ARBA00023136"/>
    </source>
</evidence>
<evidence type="ECO:0000256" key="2">
    <source>
        <dbReference type="ARBA" id="ARBA00022692"/>
    </source>
</evidence>
<dbReference type="PANTHER" id="PTHR23514:SF13">
    <property type="entry name" value="INNER MEMBRANE PROTEIN YBJJ"/>
    <property type="match status" value="1"/>
</dbReference>
<dbReference type="AlphaFoldDB" id="A0A9X4RH23"/>
<organism evidence="6 7">
    <name type="scientific">Speluncibacter jeojiensis</name>
    <dbReference type="NCBI Taxonomy" id="2710754"/>
    <lineage>
        <taxon>Bacteria</taxon>
        <taxon>Bacillati</taxon>
        <taxon>Actinomycetota</taxon>
        <taxon>Actinomycetes</taxon>
        <taxon>Mycobacteriales</taxon>
        <taxon>Speluncibacteraceae</taxon>
        <taxon>Speluncibacter</taxon>
    </lineage>
</organism>
<evidence type="ECO:0000313" key="6">
    <source>
        <dbReference type="EMBL" id="MDG3014616.1"/>
    </source>
</evidence>
<dbReference type="GO" id="GO:0022857">
    <property type="term" value="F:transmembrane transporter activity"/>
    <property type="evidence" value="ECO:0007669"/>
    <property type="project" value="InterPro"/>
</dbReference>
<accession>A0A9X4RH23</accession>
<feature type="transmembrane region" description="Helical" evidence="5">
    <location>
        <begin position="12"/>
        <end position="32"/>
    </location>
</feature>
<name>A0A9X4RH23_9ACTN</name>
<evidence type="ECO:0000256" key="1">
    <source>
        <dbReference type="ARBA" id="ARBA00004141"/>
    </source>
</evidence>
<comment type="caution">
    <text evidence="6">The sequence shown here is derived from an EMBL/GenBank/DDBJ whole genome shotgun (WGS) entry which is preliminary data.</text>
</comment>
<proteinExistence type="predicted"/>
<dbReference type="PANTHER" id="PTHR23514">
    <property type="entry name" value="BYPASS OF STOP CODON PROTEIN 6"/>
    <property type="match status" value="1"/>
</dbReference>
<feature type="transmembrane region" description="Helical" evidence="5">
    <location>
        <begin position="52"/>
        <end position="72"/>
    </location>
</feature>
<feature type="transmembrane region" description="Helical" evidence="5">
    <location>
        <begin position="370"/>
        <end position="393"/>
    </location>
</feature>
<feature type="transmembrane region" description="Helical" evidence="5">
    <location>
        <begin position="344"/>
        <end position="364"/>
    </location>
</feature>
<feature type="transmembrane region" description="Helical" evidence="5">
    <location>
        <begin position="287"/>
        <end position="305"/>
    </location>
</feature>
<dbReference type="CDD" id="cd17393">
    <property type="entry name" value="MFS_MosC_like"/>
    <property type="match status" value="1"/>
</dbReference>
<dbReference type="InterPro" id="IPR051788">
    <property type="entry name" value="MFS_Transporter"/>
</dbReference>
<dbReference type="Pfam" id="PF07690">
    <property type="entry name" value="MFS_1"/>
    <property type="match status" value="1"/>
</dbReference>
<reference evidence="6" key="1">
    <citation type="submission" date="2022-08" db="EMBL/GenBank/DDBJ databases">
        <title>Genome analysis of Corynebacteriales strain.</title>
        <authorList>
            <person name="Lee S.D."/>
        </authorList>
    </citation>
    <scope>NUCLEOTIDE SEQUENCE</scope>
    <source>
        <strain evidence="6">D3-21</strain>
    </source>
</reference>
<feature type="transmembrane region" description="Helical" evidence="5">
    <location>
        <begin position="143"/>
        <end position="164"/>
    </location>
</feature>
<keyword evidence="4 5" id="KW-0472">Membrane</keyword>
<dbReference type="GO" id="GO:0016020">
    <property type="term" value="C:membrane"/>
    <property type="evidence" value="ECO:0007669"/>
    <property type="project" value="UniProtKB-SubCell"/>
</dbReference>
<feature type="transmembrane region" description="Helical" evidence="5">
    <location>
        <begin position="311"/>
        <end position="332"/>
    </location>
</feature>
<evidence type="ECO:0000313" key="7">
    <source>
        <dbReference type="Proteomes" id="UP001152755"/>
    </source>
</evidence>
<feature type="transmembrane region" description="Helical" evidence="5">
    <location>
        <begin position="255"/>
        <end position="275"/>
    </location>
</feature>
<feature type="transmembrane region" description="Helical" evidence="5">
    <location>
        <begin position="170"/>
        <end position="189"/>
    </location>
</feature>
<dbReference type="EMBL" id="JANRHA010000004">
    <property type="protein sequence ID" value="MDG3014616.1"/>
    <property type="molecule type" value="Genomic_DNA"/>
</dbReference>
<keyword evidence="3 5" id="KW-1133">Transmembrane helix</keyword>
<dbReference type="Proteomes" id="UP001152755">
    <property type="component" value="Unassembled WGS sequence"/>
</dbReference>
<comment type="subcellular location">
    <subcellularLocation>
        <location evidence="1">Membrane</location>
        <topology evidence="1">Multi-pass membrane protein</topology>
    </subcellularLocation>
</comment>
<keyword evidence="2 5" id="KW-0812">Transmembrane</keyword>
<feature type="transmembrane region" description="Helical" evidence="5">
    <location>
        <begin position="217"/>
        <end position="235"/>
    </location>
</feature>
<evidence type="ECO:0000256" key="3">
    <source>
        <dbReference type="ARBA" id="ARBA00022989"/>
    </source>
</evidence>
<feature type="transmembrane region" description="Helical" evidence="5">
    <location>
        <begin position="102"/>
        <end position="122"/>
    </location>
</feature>
<dbReference type="SUPFAM" id="SSF103473">
    <property type="entry name" value="MFS general substrate transporter"/>
    <property type="match status" value="1"/>
</dbReference>
<protein>
    <submittedName>
        <fullName evidence="6">MFS transporter</fullName>
    </submittedName>
</protein>